<evidence type="ECO:0000313" key="1">
    <source>
        <dbReference type="EMBL" id="KAF5545485.1"/>
    </source>
</evidence>
<comment type="caution">
    <text evidence="1">The sequence shown here is derived from an EMBL/GenBank/DDBJ whole genome shotgun (WGS) entry which is preliminary data.</text>
</comment>
<reference evidence="1 2" key="1">
    <citation type="submission" date="2020-05" db="EMBL/GenBank/DDBJ databases">
        <title>Identification and distribution of gene clusters putatively required for synthesis of sphingolipid metabolism inhibitors in phylogenetically diverse species of the filamentous fungus Fusarium.</title>
        <authorList>
            <person name="Kim H.-S."/>
            <person name="Busman M."/>
            <person name="Brown D.W."/>
            <person name="Divon H."/>
            <person name="Uhlig S."/>
            <person name="Proctor R.H."/>
        </authorList>
    </citation>
    <scope>NUCLEOTIDE SEQUENCE [LARGE SCALE GENOMIC DNA]</scope>
    <source>
        <strain evidence="1 2">NRRL 13617</strain>
    </source>
</reference>
<dbReference type="InterPro" id="IPR052058">
    <property type="entry name" value="Alcohol_O-acetyltransferase"/>
</dbReference>
<dbReference type="AlphaFoldDB" id="A0A8H5MZ17"/>
<dbReference type="InterPro" id="IPR010828">
    <property type="entry name" value="Atf2/Sli1-like"/>
</dbReference>
<dbReference type="Proteomes" id="UP000582016">
    <property type="component" value="Unassembled WGS sequence"/>
</dbReference>
<dbReference type="EMBL" id="JAAOAQ010000481">
    <property type="protein sequence ID" value="KAF5545485.1"/>
    <property type="molecule type" value="Genomic_DNA"/>
</dbReference>
<evidence type="ECO:0008006" key="3">
    <source>
        <dbReference type="Google" id="ProtNLM"/>
    </source>
</evidence>
<dbReference type="InterPro" id="IPR023213">
    <property type="entry name" value="CAT-like_dom_sf"/>
</dbReference>
<dbReference type="PANTHER" id="PTHR28037:SF1">
    <property type="entry name" value="ALCOHOL O-ACETYLTRANSFERASE 1-RELATED"/>
    <property type="match status" value="1"/>
</dbReference>
<dbReference type="Gene3D" id="3.30.559.10">
    <property type="entry name" value="Chloramphenicol acetyltransferase-like domain"/>
    <property type="match status" value="1"/>
</dbReference>
<organism evidence="1 2">
    <name type="scientific">Fusarium phyllophilum</name>
    <dbReference type="NCBI Taxonomy" id="47803"/>
    <lineage>
        <taxon>Eukaryota</taxon>
        <taxon>Fungi</taxon>
        <taxon>Dikarya</taxon>
        <taxon>Ascomycota</taxon>
        <taxon>Pezizomycotina</taxon>
        <taxon>Sordariomycetes</taxon>
        <taxon>Hypocreomycetidae</taxon>
        <taxon>Hypocreales</taxon>
        <taxon>Nectriaceae</taxon>
        <taxon>Fusarium</taxon>
        <taxon>Fusarium fujikuroi species complex</taxon>
    </lineage>
</organism>
<name>A0A8H5MZ17_9HYPO</name>
<dbReference type="OrthoDB" id="2150604at2759"/>
<gene>
    <name evidence="1" type="ORF">FPHYL_10710</name>
</gene>
<dbReference type="Pfam" id="PF07247">
    <property type="entry name" value="AATase"/>
    <property type="match status" value="1"/>
</dbReference>
<dbReference type="PANTHER" id="PTHR28037">
    <property type="entry name" value="ALCOHOL O-ACETYLTRANSFERASE 1-RELATED"/>
    <property type="match status" value="1"/>
</dbReference>
<protein>
    <recommendedName>
        <fullName evidence="3">Alcohol acetyltransferase</fullName>
    </recommendedName>
</protein>
<accession>A0A8H5MZ17</accession>
<dbReference type="SUPFAM" id="SSF52777">
    <property type="entry name" value="CoA-dependent acyltransferases"/>
    <property type="match status" value="2"/>
</dbReference>
<keyword evidence="2" id="KW-1185">Reference proteome</keyword>
<sequence>MTKTLNRDEPSYKIIRRLGWNEGYQSAMHQLRMYCSNNVTCRYAIPDTFSFLSSELEAFFERAIAKTVLQHPALQVGLVGEDSNKPVWVELDKINLRRHIEWHADLSGDQSTLYKMVLQAQLDTTFPNLETQPGWRVAILKYRAERYLEVVFSWNHANADGMSGRIFHEDLLQNLNTSHIDDQSPIVENDEFETTAPLERFVPQEKVAKFPITLSYATVMAWKEFVPQKGHQALTYAHWAPIRTSPYHTQLRNISIENKTLQLVLSACRKHGTTLTGLLHALAMVSLAHRLPEKDAAAFTGITPMSMRPLLPSRPEAYPWLVPNRTMANYVSQTSHEFSARLVASVRRETKCWPDWTSNLMDLIWSTAAQVRREIQQQLGSGLKNNIFGLMKLIRCWRAHHEQQLKKPRTAGWTVTNIGVIDGGHESTDTAGNGGDWRIDRAEFQLSAEVPGPFFHICPVAVKGRELTIDISWQDGVVDVSLGERLVSDMQSLIIYIASL</sequence>
<dbReference type="GO" id="GO:0008080">
    <property type="term" value="F:N-acetyltransferase activity"/>
    <property type="evidence" value="ECO:0007669"/>
    <property type="project" value="TreeGrafter"/>
</dbReference>
<proteinExistence type="predicted"/>
<dbReference type="Gene3D" id="3.30.559.30">
    <property type="entry name" value="Nonribosomal peptide synthetase, condensation domain"/>
    <property type="match status" value="1"/>
</dbReference>
<evidence type="ECO:0000313" key="2">
    <source>
        <dbReference type="Proteomes" id="UP000582016"/>
    </source>
</evidence>